<dbReference type="AlphaFoldDB" id="A0A0W0R563"/>
<dbReference type="Proteomes" id="UP000281170">
    <property type="component" value="Plasmid 19"/>
</dbReference>
<dbReference type="EMBL" id="LR134428">
    <property type="protein sequence ID" value="VEH85670.1"/>
    <property type="molecule type" value="Genomic_DNA"/>
</dbReference>
<dbReference type="Pfam" id="PF13177">
    <property type="entry name" value="DNA_pol3_delta2"/>
    <property type="match status" value="1"/>
</dbReference>
<dbReference type="PANTHER" id="PTHR11669:SF8">
    <property type="entry name" value="DNA POLYMERASE III SUBUNIT DELTA"/>
    <property type="match status" value="1"/>
</dbReference>
<dbReference type="OrthoDB" id="9811073at2"/>
<keyword evidence="5" id="KW-0808">Transferase</keyword>
<dbReference type="EC" id="2.7.7.7" evidence="1"/>
<dbReference type="RefSeq" id="WP_058461861.1">
    <property type="nucleotide sequence ID" value="NZ_CAAAHS010000005.1"/>
</dbReference>
<keyword evidence="5" id="KW-0614">Plasmid</keyword>
<dbReference type="Proteomes" id="UP000054859">
    <property type="component" value="Unassembled WGS sequence"/>
</dbReference>
<organism evidence="4 6">
    <name type="scientific">Legionella adelaidensis</name>
    <dbReference type="NCBI Taxonomy" id="45056"/>
    <lineage>
        <taxon>Bacteria</taxon>
        <taxon>Pseudomonadati</taxon>
        <taxon>Pseudomonadota</taxon>
        <taxon>Gammaproteobacteria</taxon>
        <taxon>Legionellales</taxon>
        <taxon>Legionellaceae</taxon>
        <taxon>Legionella</taxon>
    </lineage>
</organism>
<reference evidence="5 7" key="2">
    <citation type="submission" date="2018-12" db="EMBL/GenBank/DDBJ databases">
        <authorList>
            <consortium name="Pathogen Informatics"/>
        </authorList>
    </citation>
    <scope>NUCLEOTIDE SEQUENCE [LARGE SCALE GENOMIC DNA]</scope>
    <source>
        <strain evidence="5 7">NCTC12735</strain>
        <plasmid evidence="7">19</plasmid>
    </source>
</reference>
<protein>
    <recommendedName>
        <fullName evidence="1">DNA-directed DNA polymerase</fullName>
        <ecNumber evidence="1">2.7.7.7</ecNumber>
    </recommendedName>
</protein>
<dbReference type="PATRIC" id="fig|45056.6.peg.845"/>
<dbReference type="SUPFAM" id="SSF52540">
    <property type="entry name" value="P-loop containing nucleoside triphosphate hydrolases"/>
    <property type="match status" value="1"/>
</dbReference>
<evidence type="ECO:0000256" key="2">
    <source>
        <dbReference type="ARBA" id="ARBA00022932"/>
    </source>
</evidence>
<keyword evidence="2" id="KW-0239">DNA-directed DNA polymerase</keyword>
<dbReference type="PANTHER" id="PTHR11669">
    <property type="entry name" value="REPLICATION FACTOR C / DNA POLYMERASE III GAMMA-TAU SUBUNIT"/>
    <property type="match status" value="1"/>
</dbReference>
<geneLocation type="plasmid" evidence="5 7">
    <name>19</name>
</geneLocation>
<dbReference type="STRING" id="45056.Lade_0816"/>
<dbReference type="EMBL" id="LNKA01000001">
    <property type="protein sequence ID" value="KTC66158.1"/>
    <property type="molecule type" value="Genomic_DNA"/>
</dbReference>
<accession>A0A0W0R563</accession>
<dbReference type="KEGG" id="ladl:NCTC12735_01305"/>
<evidence type="ECO:0000313" key="4">
    <source>
        <dbReference type="EMBL" id="KTC66158.1"/>
    </source>
</evidence>
<dbReference type="Gene3D" id="3.40.50.300">
    <property type="entry name" value="P-loop containing nucleotide triphosphate hydrolases"/>
    <property type="match status" value="1"/>
</dbReference>
<evidence type="ECO:0000313" key="7">
    <source>
        <dbReference type="Proteomes" id="UP000281170"/>
    </source>
</evidence>
<dbReference type="GO" id="GO:0003887">
    <property type="term" value="F:DNA-directed DNA polymerase activity"/>
    <property type="evidence" value="ECO:0007669"/>
    <property type="project" value="UniProtKB-KW"/>
</dbReference>
<dbReference type="InterPro" id="IPR050238">
    <property type="entry name" value="DNA_Rep/Repair_Clamp_Loader"/>
</dbReference>
<reference evidence="4 6" key="1">
    <citation type="submission" date="2015-11" db="EMBL/GenBank/DDBJ databases">
        <title>Identification of large and diverse effector repertoires of 38 Legionella species.</title>
        <authorList>
            <person name="Burstein D."/>
            <person name="Amaro F."/>
            <person name="Zusman T."/>
            <person name="Lifshitz Z."/>
            <person name="Cohen O."/>
            <person name="Gilbert J.A."/>
            <person name="Pupko T."/>
            <person name="Shuman H.A."/>
            <person name="Segal G."/>
        </authorList>
    </citation>
    <scope>NUCLEOTIDE SEQUENCE [LARGE SCALE GENOMIC DNA]</scope>
    <source>
        <strain evidence="4 6">1762-AUS-E</strain>
    </source>
</reference>
<comment type="catalytic activity">
    <reaction evidence="3">
        <text>DNA(n) + a 2'-deoxyribonucleoside 5'-triphosphate = DNA(n+1) + diphosphate</text>
        <dbReference type="Rhea" id="RHEA:22508"/>
        <dbReference type="Rhea" id="RHEA-COMP:17339"/>
        <dbReference type="Rhea" id="RHEA-COMP:17340"/>
        <dbReference type="ChEBI" id="CHEBI:33019"/>
        <dbReference type="ChEBI" id="CHEBI:61560"/>
        <dbReference type="ChEBI" id="CHEBI:173112"/>
        <dbReference type="EC" id="2.7.7.7"/>
    </reaction>
</comment>
<dbReference type="InterPro" id="IPR027417">
    <property type="entry name" value="P-loop_NTPase"/>
</dbReference>
<name>A0A0W0R563_9GAMM</name>
<sequence>MMPSSLKLLTEHQSIVKQLRPYLEKKVLPQALLIVGPRYSQLERFASYLSTYLLCSQPEPCGVCPSCNMILEECHPDVSFVRAEQDKNIKIDQIRAVQENVFYTPKKAKYRFVIFSPADKMNTAAANALLKVLEEPPAHTLFILLAEQVKGLPATILSRCQQFTLSFAHPPYYPDLLEQFFEGGRAQLKEKFPLFLDGFIKVLKRQQSPCSFASSWVEYGLEDVLWLLYLIIAECLKRMLCKNSVLKNEKSFSEIGVLTNVPLLYSQLDQIHALLKKIHHNINSNSLLSLENIMIGFVRGK</sequence>
<gene>
    <name evidence="4" type="primary">holB</name>
    <name evidence="4" type="ORF">Lade_0816</name>
    <name evidence="5" type="ORF">NCTC12735_01305</name>
</gene>
<evidence type="ECO:0000313" key="6">
    <source>
        <dbReference type="Proteomes" id="UP000054859"/>
    </source>
</evidence>
<evidence type="ECO:0000256" key="1">
    <source>
        <dbReference type="ARBA" id="ARBA00012417"/>
    </source>
</evidence>
<evidence type="ECO:0000256" key="3">
    <source>
        <dbReference type="ARBA" id="ARBA00049244"/>
    </source>
</evidence>
<evidence type="ECO:0000313" key="5">
    <source>
        <dbReference type="EMBL" id="VEH85670.1"/>
    </source>
</evidence>
<keyword evidence="6" id="KW-1185">Reference proteome</keyword>
<proteinExistence type="predicted"/>
<dbReference type="GO" id="GO:0006261">
    <property type="term" value="P:DNA-templated DNA replication"/>
    <property type="evidence" value="ECO:0007669"/>
    <property type="project" value="TreeGrafter"/>
</dbReference>
<keyword evidence="5" id="KW-0548">Nucleotidyltransferase</keyword>